<dbReference type="EMBL" id="BSOT01000006">
    <property type="protein sequence ID" value="GLR71459.1"/>
    <property type="molecule type" value="Genomic_DNA"/>
</dbReference>
<gene>
    <name evidence="1" type="ORF">GCM10007852_23670</name>
</gene>
<protein>
    <submittedName>
        <fullName evidence="1">Uncharacterized protein</fullName>
    </submittedName>
</protein>
<reference evidence="1" key="2">
    <citation type="submission" date="2023-01" db="EMBL/GenBank/DDBJ databases">
        <title>Draft genome sequence of Agaribacter marinus strain NBRC 110023.</title>
        <authorList>
            <person name="Sun Q."/>
            <person name="Mori K."/>
        </authorList>
    </citation>
    <scope>NUCLEOTIDE SEQUENCE</scope>
    <source>
        <strain evidence="1">NBRC 110023</strain>
    </source>
</reference>
<evidence type="ECO:0000313" key="1">
    <source>
        <dbReference type="EMBL" id="GLR71459.1"/>
    </source>
</evidence>
<dbReference type="AlphaFoldDB" id="A0AA37SZG3"/>
<proteinExistence type="predicted"/>
<dbReference type="Proteomes" id="UP001156601">
    <property type="component" value="Unassembled WGS sequence"/>
</dbReference>
<organism evidence="1 2">
    <name type="scientific">Agaribacter marinus</name>
    <dbReference type="NCBI Taxonomy" id="1431249"/>
    <lineage>
        <taxon>Bacteria</taxon>
        <taxon>Pseudomonadati</taxon>
        <taxon>Pseudomonadota</taxon>
        <taxon>Gammaproteobacteria</taxon>
        <taxon>Alteromonadales</taxon>
        <taxon>Alteromonadaceae</taxon>
        <taxon>Agaribacter</taxon>
    </lineage>
</organism>
<dbReference type="SUPFAM" id="SSF141729">
    <property type="entry name" value="FimD N-terminal domain-like"/>
    <property type="match status" value="1"/>
</dbReference>
<evidence type="ECO:0000313" key="2">
    <source>
        <dbReference type="Proteomes" id="UP001156601"/>
    </source>
</evidence>
<accession>A0AA37SZG3</accession>
<dbReference type="RefSeq" id="WP_284217817.1">
    <property type="nucleotide sequence ID" value="NZ_BSOT01000006.1"/>
</dbReference>
<reference evidence="1" key="1">
    <citation type="journal article" date="2014" name="Int. J. Syst. Evol. Microbiol.">
        <title>Complete genome sequence of Corynebacterium casei LMG S-19264T (=DSM 44701T), isolated from a smear-ripened cheese.</title>
        <authorList>
            <consortium name="US DOE Joint Genome Institute (JGI-PGF)"/>
            <person name="Walter F."/>
            <person name="Albersmeier A."/>
            <person name="Kalinowski J."/>
            <person name="Ruckert C."/>
        </authorList>
    </citation>
    <scope>NUCLEOTIDE SEQUENCE</scope>
    <source>
        <strain evidence="1">NBRC 110023</strain>
    </source>
</reference>
<keyword evidence="2" id="KW-1185">Reference proteome</keyword>
<sequence length="225" mass="25619">MKRVMTKLWIVGCVALLNGCGDGDKLTDKIVEQVKTDRSADIVYANVTDTDVSFFIKNERFRRDVFNNDFKVRDLQVDQHSNVTRYKWLHPYSNTEVSIEDVNTKVKKSRDEFFADDGFQYWVLAWQSGNRINVSAFDRSTISSPGEYRVRIFANQRLNVMYTGNNQLAVRTEVGEPTSPINIQGCDDLMINNLVVNLCQIGTPGHSYLVYADGENAPVVFAEDI</sequence>
<comment type="caution">
    <text evidence="1">The sequence shown here is derived from an EMBL/GenBank/DDBJ whole genome shotgun (WGS) entry which is preliminary data.</text>
</comment>
<dbReference type="InterPro" id="IPR037224">
    <property type="entry name" value="PapC_N_sf"/>
</dbReference>
<name>A0AA37SZG3_9ALTE</name>